<keyword evidence="4" id="KW-1185">Reference proteome</keyword>
<feature type="region of interest" description="Disordered" evidence="1">
    <location>
        <begin position="782"/>
        <end position="814"/>
    </location>
</feature>
<dbReference type="Proteomes" id="UP000887116">
    <property type="component" value="Unassembled WGS sequence"/>
</dbReference>
<feature type="region of interest" description="Disordered" evidence="1">
    <location>
        <begin position="303"/>
        <end position="362"/>
    </location>
</feature>
<feature type="compositionally biased region" description="Basic and acidic residues" evidence="1">
    <location>
        <begin position="782"/>
        <end position="792"/>
    </location>
</feature>
<dbReference type="OrthoDB" id="422362at2759"/>
<comment type="caution">
    <text evidence="3">The sequence shown here is derived from an EMBL/GenBank/DDBJ whole genome shotgun (WGS) entry which is preliminary data.</text>
</comment>
<evidence type="ECO:0000313" key="3">
    <source>
        <dbReference type="EMBL" id="GFQ69860.1"/>
    </source>
</evidence>
<accession>A0A8X6KA23</accession>
<evidence type="ECO:0000256" key="1">
    <source>
        <dbReference type="SAM" id="MobiDB-lite"/>
    </source>
</evidence>
<feature type="compositionally biased region" description="Basic and acidic residues" evidence="1">
    <location>
        <begin position="309"/>
        <end position="330"/>
    </location>
</feature>
<feature type="compositionally biased region" description="Basic and acidic residues" evidence="1">
    <location>
        <begin position="1214"/>
        <end position="1224"/>
    </location>
</feature>
<feature type="domain" description="PWWP" evidence="2">
    <location>
        <begin position="1230"/>
        <end position="1293"/>
    </location>
</feature>
<dbReference type="EMBL" id="BMAO01020784">
    <property type="protein sequence ID" value="GFQ69860.1"/>
    <property type="molecule type" value="Genomic_DNA"/>
</dbReference>
<proteinExistence type="predicted"/>
<dbReference type="PANTHER" id="PTHR15999">
    <property type="entry name" value="ZINC FINGER CW-TYPE PWWP DOMAIN PROTEIN 1"/>
    <property type="match status" value="1"/>
</dbReference>
<feature type="region of interest" description="Disordered" evidence="1">
    <location>
        <begin position="575"/>
        <end position="608"/>
    </location>
</feature>
<gene>
    <name evidence="3" type="ORF">TNCT_121731</name>
</gene>
<dbReference type="SMART" id="SM00293">
    <property type="entry name" value="PWWP"/>
    <property type="match status" value="1"/>
</dbReference>
<feature type="region of interest" description="Disordered" evidence="1">
    <location>
        <begin position="1203"/>
        <end position="1224"/>
    </location>
</feature>
<evidence type="ECO:0000313" key="4">
    <source>
        <dbReference type="Proteomes" id="UP000887116"/>
    </source>
</evidence>
<reference evidence="3" key="1">
    <citation type="submission" date="2020-07" db="EMBL/GenBank/DDBJ databases">
        <title>Multicomponent nature underlies the extraordinary mechanical properties of spider dragline silk.</title>
        <authorList>
            <person name="Kono N."/>
            <person name="Nakamura H."/>
            <person name="Mori M."/>
            <person name="Yoshida Y."/>
            <person name="Ohtoshi R."/>
            <person name="Malay A.D."/>
            <person name="Moran D.A.P."/>
            <person name="Tomita M."/>
            <person name="Numata K."/>
            <person name="Arakawa K."/>
        </authorList>
    </citation>
    <scope>NUCLEOTIDE SEQUENCE</scope>
</reference>
<dbReference type="InterPro" id="IPR000313">
    <property type="entry name" value="PWWP_dom"/>
</dbReference>
<dbReference type="PANTHER" id="PTHR15999:SF2">
    <property type="entry name" value="ZINC FINGER CW-TYPE PWWP DOMAIN PROTEIN 1"/>
    <property type="match status" value="1"/>
</dbReference>
<name>A0A8X6KA23_TRICU</name>
<dbReference type="PROSITE" id="PS50812">
    <property type="entry name" value="PWWP"/>
    <property type="match status" value="1"/>
</dbReference>
<dbReference type="InterPro" id="IPR042778">
    <property type="entry name" value="ZCWPW1/ZCWPW2"/>
</dbReference>
<dbReference type="Pfam" id="PF00855">
    <property type="entry name" value="PWWP"/>
    <property type="match status" value="1"/>
</dbReference>
<feature type="region of interest" description="Disordered" evidence="1">
    <location>
        <begin position="638"/>
        <end position="658"/>
    </location>
</feature>
<evidence type="ECO:0000259" key="2">
    <source>
        <dbReference type="PROSITE" id="PS50812"/>
    </source>
</evidence>
<dbReference type="Gene3D" id="2.30.30.140">
    <property type="match status" value="1"/>
</dbReference>
<sequence length="1369" mass="153129">MRRNTRCWLDDDNLILDNNRAKVGTSYNKIIKGGNSTAVEVTTTVSRKPAKDATEKKNTFPTITKDKTKHIYIINKERGDNIARKEKFPIGTKDHLKKSSVLKTPKEPSSVTPNYEKNKGLIQMQERNDAKLPSISLDKTTIGEKISSHKIIKKVNSSDAKKTTTIPRKSAETFTEKDRTFPTFTKENAISGFKSGTEKEAGKKITKELKPKKDTKEYQKKSSFVVSKEQPSPVAGNFVKNSVEEGNKSHKIIIKEHQNKSNFVVSHEQPSPVTANFDNNTAGEGISSDKITKEADLTSVEGTTTVQRKPTEGFTEKEGTFPTGTKEKVKSKFKNRVGKEDGHDINKKHKHKKDTQIKSNERPKGSCLVVSHEEHDSVPTNIEKDELLVEMQGICDKMSNVSFSKDNCTSDTNVNKVVNLAVDKEDTSYCVIIKEGIAAVEEAISSCKIKKEKNSTPVEEETSFSIQDQRNMIEKERNLPDASNELPEESSFVVSREEPYIFIPYPKIKREVEREKTNDTSDLPFGPDNCTSDTNVNKKINLSVSEEDTSYCMIIKEGKAAVEEAISSCNIKKENNSTPVEEETSSSIQNPKNTIEKERNLPNASNELPKDSSFVVSREEPYIFIPFPKVKREVETEKNLDTSDHPFGPDNCTSGGETSSCQINNELNSVAVEETTSVSTNAMEKENNLSCASHELLKECSFGMPHLEQYTIIPNSEMNLEVDMEETNDTSLHSSTDNCTPDSKVKKEVNLTVDEDLSFCMIIKEVKAVVEEAISSCNIKKEKNSTPVEKETSSSIQDPKNTIEKERNLPNASNELPKDSSFVVSCEEPYIFIPYPKVKREVEMEKTNDTSRLLLDNCTSGGETSFCHISEERNSVAVEETTSVSKQAAMNMIEKEYIPCASHELLKECSLGMPHLKQFTIVPNLEIKQEANTEETNDTSFRSCTDNFPPGEETSSCHIIKEVYMSAAEETTSTSKQVANNRFGKEATFLPASSERSNGLLKECSFGIPHLEPKTFIPNIKIKQELEREEINGTNRDSSAAGDCASVEATASCKIKKEVDLAAVEGTTLIPVPSPKNTIEEGNISCASNELPPEFSFVMTHGEPYNFIANYEDVGIEEEKQGTADTTLHSFAQGNCTFREETSDKINKGVVVQQNIPAVEETLIPMPAPKNMINKLKNLPSDSNEHQEKTSFVMAHAELSSVTDNFENGGKGNPAEKEERSQEQTKKYYPGSIIWAKYDKYPWWPSIVDMDPDSGAYHKMAENNTKMYHVSFLDAQPTHAWVSETLIRPFSPLPAELKKIKEFDFLTANAMARAQEAEKLLNVVEVQNIRRMYCIPKKSEACYKRRKENVRLAQKELRVTNKTSLLLGS</sequence>
<organism evidence="3 4">
    <name type="scientific">Trichonephila clavata</name>
    <name type="common">Joro spider</name>
    <name type="synonym">Nephila clavata</name>
    <dbReference type="NCBI Taxonomy" id="2740835"/>
    <lineage>
        <taxon>Eukaryota</taxon>
        <taxon>Metazoa</taxon>
        <taxon>Ecdysozoa</taxon>
        <taxon>Arthropoda</taxon>
        <taxon>Chelicerata</taxon>
        <taxon>Arachnida</taxon>
        <taxon>Araneae</taxon>
        <taxon>Araneomorphae</taxon>
        <taxon>Entelegynae</taxon>
        <taxon>Araneoidea</taxon>
        <taxon>Nephilidae</taxon>
        <taxon>Trichonephila</taxon>
    </lineage>
</organism>
<protein>
    <recommendedName>
        <fullName evidence="2">PWWP domain-containing protein</fullName>
    </recommendedName>
</protein>
<dbReference type="GO" id="GO:0005634">
    <property type="term" value="C:nucleus"/>
    <property type="evidence" value="ECO:0007669"/>
    <property type="project" value="TreeGrafter"/>
</dbReference>
<dbReference type="SUPFAM" id="SSF63748">
    <property type="entry name" value="Tudor/PWWP/MBT"/>
    <property type="match status" value="1"/>
</dbReference>